<name>A8AH02_CITK8</name>
<dbReference type="HOGENOM" id="CLU_3181786_0_0_6"/>
<sequence length="46" mass="5088">MVSVYSQKNQEKMKSGKKSEICRLLAARLLPVVMKRVTLPAGALLT</sequence>
<dbReference type="KEGG" id="cko:CKO_01633"/>
<protein>
    <submittedName>
        <fullName evidence="1">Uncharacterized protein</fullName>
    </submittedName>
</protein>
<keyword evidence="2" id="KW-1185">Reference proteome</keyword>
<dbReference type="STRING" id="290338.CKO_01633"/>
<dbReference type="AlphaFoldDB" id="A8AH02"/>
<proteinExistence type="predicted"/>
<evidence type="ECO:0000313" key="2">
    <source>
        <dbReference type="Proteomes" id="UP000008148"/>
    </source>
</evidence>
<reference evidence="1 2" key="1">
    <citation type="submission" date="2007-08" db="EMBL/GenBank/DDBJ databases">
        <authorList>
            <consortium name="The Citrobacter koseri Genome Sequencing Project"/>
            <person name="McClelland M."/>
            <person name="Sanderson E.K."/>
            <person name="Porwollik S."/>
            <person name="Spieth J."/>
            <person name="Clifton W.S."/>
            <person name="Latreille P."/>
            <person name="Courtney L."/>
            <person name="Wang C."/>
            <person name="Pepin K."/>
            <person name="Bhonagiri V."/>
            <person name="Nash W."/>
            <person name="Johnson M."/>
            <person name="Thiruvilangam P."/>
            <person name="Wilson R."/>
        </authorList>
    </citation>
    <scope>NUCLEOTIDE SEQUENCE [LARGE SCALE GENOMIC DNA]</scope>
    <source>
        <strain evidence="2">ATCC BAA-895 / CDC 4225-83 / SGSC4696</strain>
    </source>
</reference>
<dbReference type="Proteomes" id="UP000008148">
    <property type="component" value="Chromosome"/>
</dbReference>
<organism evidence="1 2">
    <name type="scientific">Citrobacter koseri (strain ATCC BAA-895 / CDC 4225-83 / SGSC4696)</name>
    <dbReference type="NCBI Taxonomy" id="290338"/>
    <lineage>
        <taxon>Bacteria</taxon>
        <taxon>Pseudomonadati</taxon>
        <taxon>Pseudomonadota</taxon>
        <taxon>Gammaproteobacteria</taxon>
        <taxon>Enterobacterales</taxon>
        <taxon>Enterobacteriaceae</taxon>
        <taxon>Citrobacter</taxon>
    </lineage>
</organism>
<gene>
    <name evidence="1" type="ordered locus">CKO_01633</name>
</gene>
<accession>A8AH02</accession>
<evidence type="ECO:0000313" key="1">
    <source>
        <dbReference type="EMBL" id="ABV12765.1"/>
    </source>
</evidence>
<dbReference type="EMBL" id="CP000822">
    <property type="protein sequence ID" value="ABV12765.1"/>
    <property type="molecule type" value="Genomic_DNA"/>
</dbReference>